<organism evidence="1 2">
    <name type="scientific">Salipiger thiooxidans</name>
    <dbReference type="NCBI Taxonomy" id="282683"/>
    <lineage>
        <taxon>Bacteria</taxon>
        <taxon>Pseudomonadati</taxon>
        <taxon>Pseudomonadota</taxon>
        <taxon>Alphaproteobacteria</taxon>
        <taxon>Rhodobacterales</taxon>
        <taxon>Roseobacteraceae</taxon>
        <taxon>Salipiger</taxon>
    </lineage>
</organism>
<dbReference type="OrthoDB" id="7596739at2"/>
<evidence type="ECO:0000313" key="1">
    <source>
        <dbReference type="EMBL" id="SDF07096.1"/>
    </source>
</evidence>
<dbReference type="RefSeq" id="WP_089961683.1">
    <property type="nucleotide sequence ID" value="NZ_FNAV01000012.1"/>
</dbReference>
<reference evidence="2" key="1">
    <citation type="submission" date="2016-10" db="EMBL/GenBank/DDBJ databases">
        <authorList>
            <person name="Varghese N."/>
            <person name="Submissions S."/>
        </authorList>
    </citation>
    <scope>NUCLEOTIDE SEQUENCE [LARGE SCALE GENOMIC DNA]</scope>
    <source>
        <strain evidence="2">DSM 10146</strain>
    </source>
</reference>
<protein>
    <recommendedName>
        <fullName evidence="3">Sulfotransferase family protein</fullName>
    </recommendedName>
</protein>
<dbReference type="EMBL" id="FNAV01000012">
    <property type="protein sequence ID" value="SDF07096.1"/>
    <property type="molecule type" value="Genomic_DNA"/>
</dbReference>
<evidence type="ECO:0008006" key="3">
    <source>
        <dbReference type="Google" id="ProtNLM"/>
    </source>
</evidence>
<evidence type="ECO:0000313" key="2">
    <source>
        <dbReference type="Proteomes" id="UP000198994"/>
    </source>
</evidence>
<gene>
    <name evidence="1" type="ORF">SAMN04488105_1129</name>
</gene>
<name>A0A1G7I3Q8_9RHOB</name>
<dbReference type="STRING" id="282683.SAMN04488105_1129"/>
<accession>A0A1G7I3Q8</accession>
<sequence>MKKPDLLIHIGHGKTGSSSIQHALVANRKMLEAAGVVVGEAERHANHQQIFAHLSRLPKGNMPGYVNAAREQKKAEEAGADLWARLEERIAKRSPSLVVLSCENQFRPFTDAAFARMNGILKPQFANIRVMAYLRAPASYFLSAAQQDLKKRPEFELPSASRFRDVLEPWASKGPGEVICRRYAREALTGGDVVTDFITHFLPMTDPGAFDRRSYAENETASPEAMEILQQYFRGTQKSPHRHYDRRPQRYKWLVRTADAAVPGQSKPVLRNGLHEVIEARCTDLDWLAETHGISFPEIDATAMPRDEAERRHAALRDVRDVCTVDATRKKAVLDEIARRAADETSPMMRLRRALGFR</sequence>
<keyword evidence="2" id="KW-1185">Reference proteome</keyword>
<dbReference type="Proteomes" id="UP000198994">
    <property type="component" value="Unassembled WGS sequence"/>
</dbReference>
<dbReference type="AlphaFoldDB" id="A0A1G7I3Q8"/>
<proteinExistence type="predicted"/>